<accession>A0AAU9UJX1</accession>
<dbReference type="PANTHER" id="PTHR33776:SF3">
    <property type="entry name" value="PHD-TYPE DOMAIN-CONTAINING PROTEIN"/>
    <property type="match status" value="1"/>
</dbReference>
<dbReference type="EMBL" id="CAKOGL010000022">
    <property type="protein sequence ID" value="CAH2099433.1"/>
    <property type="molecule type" value="Genomic_DNA"/>
</dbReference>
<dbReference type="Pfam" id="PF03372">
    <property type="entry name" value="Exo_endo_phos"/>
    <property type="match status" value="1"/>
</dbReference>
<comment type="caution">
    <text evidence="2">The sequence shown here is derived from an EMBL/GenBank/DDBJ whole genome shotgun (WGS) entry which is preliminary data.</text>
</comment>
<dbReference type="GO" id="GO:0003824">
    <property type="term" value="F:catalytic activity"/>
    <property type="evidence" value="ECO:0007669"/>
    <property type="project" value="InterPro"/>
</dbReference>
<evidence type="ECO:0000259" key="1">
    <source>
        <dbReference type="Pfam" id="PF03372"/>
    </source>
</evidence>
<dbReference type="PANTHER" id="PTHR33776">
    <property type="entry name" value="ENDO/EXONUCLEASE/PHOSPHATASE DOMAIN-CONTAINING PROTEIN"/>
    <property type="match status" value="1"/>
</dbReference>
<dbReference type="Gene3D" id="3.60.10.10">
    <property type="entry name" value="Endonuclease/exonuclease/phosphatase"/>
    <property type="match status" value="1"/>
</dbReference>
<organism evidence="2 3">
    <name type="scientific">Euphydryas editha</name>
    <name type="common">Edith's checkerspot</name>
    <dbReference type="NCBI Taxonomy" id="104508"/>
    <lineage>
        <taxon>Eukaryota</taxon>
        <taxon>Metazoa</taxon>
        <taxon>Ecdysozoa</taxon>
        <taxon>Arthropoda</taxon>
        <taxon>Hexapoda</taxon>
        <taxon>Insecta</taxon>
        <taxon>Pterygota</taxon>
        <taxon>Neoptera</taxon>
        <taxon>Endopterygota</taxon>
        <taxon>Lepidoptera</taxon>
        <taxon>Glossata</taxon>
        <taxon>Ditrysia</taxon>
        <taxon>Papilionoidea</taxon>
        <taxon>Nymphalidae</taxon>
        <taxon>Nymphalinae</taxon>
        <taxon>Euphydryas</taxon>
    </lineage>
</organism>
<reference evidence="2" key="1">
    <citation type="submission" date="2022-03" db="EMBL/GenBank/DDBJ databases">
        <authorList>
            <person name="Tunstrom K."/>
        </authorList>
    </citation>
    <scope>NUCLEOTIDE SEQUENCE</scope>
</reference>
<proteinExistence type="predicted"/>
<dbReference type="InterPro" id="IPR036691">
    <property type="entry name" value="Endo/exonu/phosph_ase_sf"/>
</dbReference>
<gene>
    <name evidence="2" type="ORF">EEDITHA_LOCUS14410</name>
</gene>
<dbReference type="InterPro" id="IPR005135">
    <property type="entry name" value="Endo/exonuclease/phosphatase"/>
</dbReference>
<keyword evidence="3" id="KW-1185">Reference proteome</keyword>
<dbReference type="AlphaFoldDB" id="A0AAU9UJX1"/>
<sequence>MIKQYRLKVGFLNPGSLGTKHEEFLVAMSRHNVDIMAINETWLKTGEEDRAPRLPGYRLHHIPRPSEIRGRGGGVGFYIKKDIPIQILSYVHNSKVEQMWIRVKINAQSMVIGTAYRPPWLQPAIFFDALTETITSTCTNSTILLLGDFNINLLNKNDTNTHMLNDFLVVNCLSQKVTETTHYSNSGCTLIDFICSNININRVNIDHIPDLSSHSLVNCEIDIVRQKPKSMRLFYRPIKEIDYSKLEELLSSISWDQFSNSQNMNEMVADLNKIIYPWITYNIKLMMRTRDQAYKKSRSTGFEQHKTYYKDLKKQVNLALSSERKAYFNMYINSNLKNPYLLWNNIRKHINFKNKHRYNLPNHLDDPSKINNHFLTIPGNNYFRLSTINYYETNTFCSGSLILKTSDEQEVQNMLKSLHTNAMGVDNISLEMLLLTLPYTLSTITKIINKSILTSTFPNLT</sequence>
<dbReference type="Proteomes" id="UP001153954">
    <property type="component" value="Unassembled WGS sequence"/>
</dbReference>
<feature type="domain" description="Endonuclease/exonuclease/phosphatase" evidence="1">
    <location>
        <begin position="28"/>
        <end position="208"/>
    </location>
</feature>
<evidence type="ECO:0000313" key="3">
    <source>
        <dbReference type="Proteomes" id="UP001153954"/>
    </source>
</evidence>
<name>A0AAU9UJX1_EUPED</name>
<protein>
    <recommendedName>
        <fullName evidence="1">Endonuclease/exonuclease/phosphatase domain-containing protein</fullName>
    </recommendedName>
</protein>
<evidence type="ECO:0000313" key="2">
    <source>
        <dbReference type="EMBL" id="CAH2099433.1"/>
    </source>
</evidence>
<dbReference type="SUPFAM" id="SSF56219">
    <property type="entry name" value="DNase I-like"/>
    <property type="match status" value="1"/>
</dbReference>